<accession>A0A7D5HDF6</accession>
<dbReference type="EMBL" id="CP056030">
    <property type="protein sequence ID" value="QKZ04710.1"/>
    <property type="molecule type" value="Genomic_DNA"/>
</dbReference>
<name>A0A7D5HDF6_9PSED</name>
<dbReference type="KEGG" id="pez:HWQ56_13305"/>
<proteinExistence type="predicted"/>
<evidence type="ECO:0000313" key="1">
    <source>
        <dbReference type="EMBL" id="QKZ04710.1"/>
    </source>
</evidence>
<dbReference type="AlphaFoldDB" id="A0A7D5HDF6"/>
<organism evidence="1 2">
    <name type="scientific">Pseudomonas eucalypticola</name>
    <dbReference type="NCBI Taxonomy" id="2599595"/>
    <lineage>
        <taxon>Bacteria</taxon>
        <taxon>Pseudomonadati</taxon>
        <taxon>Pseudomonadota</taxon>
        <taxon>Gammaproteobacteria</taxon>
        <taxon>Pseudomonadales</taxon>
        <taxon>Pseudomonadaceae</taxon>
        <taxon>Pseudomonas</taxon>
    </lineage>
</organism>
<gene>
    <name evidence="1" type="ORF">HWQ56_13305</name>
</gene>
<dbReference type="RefSeq" id="WP_176570783.1">
    <property type="nucleotide sequence ID" value="NZ_CP056030.1"/>
</dbReference>
<evidence type="ECO:0000313" key="2">
    <source>
        <dbReference type="Proteomes" id="UP000509568"/>
    </source>
</evidence>
<dbReference type="Proteomes" id="UP000509568">
    <property type="component" value="Chromosome"/>
</dbReference>
<reference evidence="1 2" key="1">
    <citation type="submission" date="2020-06" db="EMBL/GenBank/DDBJ databases">
        <title>Pseudomonas eucalypticola sp. nov., an endophyte of Eucalyptus dunnii leaves with biocontrol ability of eucalyptus leaf blight.</title>
        <authorList>
            <person name="Liu Y."/>
            <person name="Song Z."/>
            <person name="Zeng H."/>
            <person name="Lu M."/>
            <person name="Wang X."/>
            <person name="Lian X."/>
            <person name="Zhang Q."/>
        </authorList>
    </citation>
    <scope>NUCLEOTIDE SEQUENCE [LARGE SCALE GENOMIC DNA]</scope>
    <source>
        <strain evidence="1 2">NP-1</strain>
    </source>
</reference>
<sequence length="162" mass="17435">MSDEVNHTKRPTGRFNWEFGAKHFHATTMSFAISPAWGVAGQVDQTSVEIGEPHLLLLEAELGFDGLNDTFTLGPHVPNEKNPTLVVLTKTADGSRRDLAKGTVTLRISGSGFGVGIINAEVNKVRLRGDFAIADTSTSTGATLKRVDGARALESSLPYEKR</sequence>
<protein>
    <submittedName>
        <fullName evidence="1">Uncharacterized protein</fullName>
    </submittedName>
</protein>
<keyword evidence="2" id="KW-1185">Reference proteome</keyword>